<feature type="transmembrane region" description="Helical" evidence="7">
    <location>
        <begin position="155"/>
        <end position="177"/>
    </location>
</feature>
<sequence length="291" mass="31011">MFGVGGRHLNPATMPTFPTPTPSAVISFACFLASSVISWCTMTPDYGVYHDVKASSFRIFIYTYLGFFCASVSLHMLGAAFALTSIGVPSYAAGFDNGNNIGGLAAAILEPAGGFGKFLLVLMALSVPAACAPTMYTFGMSFMAVAPFFASIPRYIYVAISEAILIPIAIIGATRFYTTLVNVLSVIGYWSTAFAGIVLTEHFVFRKNIFSAYLTDYWNTPTRLPLGFAALLSFLGAFGIIIPCMSQAFYEGPIAKAGSGDIGVIVGFLAAIGLYIPLRGVEKRFTGNRDA</sequence>
<dbReference type="AlphaFoldDB" id="A0AAD5VGI9"/>
<evidence type="ECO:0000256" key="7">
    <source>
        <dbReference type="SAM" id="Phobius"/>
    </source>
</evidence>
<organism evidence="8 9">
    <name type="scientific">Leucocoprinus birnbaumii</name>
    <dbReference type="NCBI Taxonomy" id="56174"/>
    <lineage>
        <taxon>Eukaryota</taxon>
        <taxon>Fungi</taxon>
        <taxon>Dikarya</taxon>
        <taxon>Basidiomycota</taxon>
        <taxon>Agaricomycotina</taxon>
        <taxon>Agaricomycetes</taxon>
        <taxon>Agaricomycetidae</taxon>
        <taxon>Agaricales</taxon>
        <taxon>Agaricineae</taxon>
        <taxon>Agaricaceae</taxon>
        <taxon>Leucocoprinus</taxon>
    </lineage>
</organism>
<evidence type="ECO:0000256" key="4">
    <source>
        <dbReference type="ARBA" id="ARBA00022692"/>
    </source>
</evidence>
<accession>A0AAD5VGI9</accession>
<dbReference type="PANTHER" id="PTHR31806:SF5">
    <property type="entry name" value="PURINE-CYTOSINE PERMEASE FCY21"/>
    <property type="match status" value="1"/>
</dbReference>
<evidence type="ECO:0000256" key="3">
    <source>
        <dbReference type="ARBA" id="ARBA00022448"/>
    </source>
</evidence>
<dbReference type="InterPro" id="IPR026030">
    <property type="entry name" value="Pur-cyt_permease_Fcy2/21/22"/>
</dbReference>
<comment type="subcellular location">
    <subcellularLocation>
        <location evidence="1">Membrane</location>
        <topology evidence="1">Multi-pass membrane protein</topology>
    </subcellularLocation>
</comment>
<evidence type="ECO:0000313" key="9">
    <source>
        <dbReference type="Proteomes" id="UP001213000"/>
    </source>
</evidence>
<protein>
    <recommendedName>
        <fullName evidence="10">Purine-cytosine permease</fullName>
    </recommendedName>
</protein>
<dbReference type="InterPro" id="IPR001248">
    <property type="entry name" value="Pur-cyt_permease"/>
</dbReference>
<proteinExistence type="inferred from homology"/>
<gene>
    <name evidence="8" type="ORF">NP233_g11372</name>
</gene>
<comment type="caution">
    <text evidence="8">The sequence shown here is derived from an EMBL/GenBank/DDBJ whole genome shotgun (WGS) entry which is preliminary data.</text>
</comment>
<evidence type="ECO:0000256" key="2">
    <source>
        <dbReference type="ARBA" id="ARBA00008974"/>
    </source>
</evidence>
<feature type="transmembrane region" description="Helical" evidence="7">
    <location>
        <begin position="61"/>
        <end position="83"/>
    </location>
</feature>
<evidence type="ECO:0000313" key="8">
    <source>
        <dbReference type="EMBL" id="KAJ3558990.1"/>
    </source>
</evidence>
<comment type="similarity">
    <text evidence="2">Belongs to the purine-cytosine permease (2.A.39) family.</text>
</comment>
<feature type="transmembrane region" description="Helical" evidence="7">
    <location>
        <begin position="118"/>
        <end position="143"/>
    </location>
</feature>
<keyword evidence="6 7" id="KW-0472">Membrane</keyword>
<dbReference type="PROSITE" id="PS51257">
    <property type="entry name" value="PROKAR_LIPOPROTEIN"/>
    <property type="match status" value="1"/>
</dbReference>
<dbReference type="PANTHER" id="PTHR31806">
    <property type="entry name" value="PURINE-CYTOSINE PERMEASE FCY2-RELATED"/>
    <property type="match status" value="1"/>
</dbReference>
<dbReference type="Proteomes" id="UP001213000">
    <property type="component" value="Unassembled WGS sequence"/>
</dbReference>
<keyword evidence="3" id="KW-0813">Transport</keyword>
<evidence type="ECO:0000256" key="1">
    <source>
        <dbReference type="ARBA" id="ARBA00004141"/>
    </source>
</evidence>
<dbReference type="GO" id="GO:0005886">
    <property type="term" value="C:plasma membrane"/>
    <property type="evidence" value="ECO:0007669"/>
    <property type="project" value="TreeGrafter"/>
</dbReference>
<evidence type="ECO:0008006" key="10">
    <source>
        <dbReference type="Google" id="ProtNLM"/>
    </source>
</evidence>
<keyword evidence="9" id="KW-1185">Reference proteome</keyword>
<feature type="transmembrane region" description="Helical" evidence="7">
    <location>
        <begin position="226"/>
        <end position="250"/>
    </location>
</feature>
<feature type="transmembrane region" description="Helical" evidence="7">
    <location>
        <begin position="20"/>
        <end position="40"/>
    </location>
</feature>
<evidence type="ECO:0000256" key="5">
    <source>
        <dbReference type="ARBA" id="ARBA00022989"/>
    </source>
</evidence>
<dbReference type="GO" id="GO:0022857">
    <property type="term" value="F:transmembrane transporter activity"/>
    <property type="evidence" value="ECO:0007669"/>
    <property type="project" value="InterPro"/>
</dbReference>
<name>A0AAD5VGI9_9AGAR</name>
<keyword evidence="5 7" id="KW-1133">Transmembrane helix</keyword>
<keyword evidence="4 7" id="KW-0812">Transmembrane</keyword>
<dbReference type="EMBL" id="JANIEX010001350">
    <property type="protein sequence ID" value="KAJ3558990.1"/>
    <property type="molecule type" value="Genomic_DNA"/>
</dbReference>
<feature type="transmembrane region" description="Helical" evidence="7">
    <location>
        <begin position="183"/>
        <end position="205"/>
    </location>
</feature>
<evidence type="ECO:0000256" key="6">
    <source>
        <dbReference type="ARBA" id="ARBA00023136"/>
    </source>
</evidence>
<dbReference type="Gene3D" id="1.10.4160.10">
    <property type="entry name" value="Hydantoin permease"/>
    <property type="match status" value="1"/>
</dbReference>
<dbReference type="Pfam" id="PF02133">
    <property type="entry name" value="Transp_cyt_pur"/>
    <property type="match status" value="1"/>
</dbReference>
<feature type="transmembrane region" description="Helical" evidence="7">
    <location>
        <begin position="262"/>
        <end position="281"/>
    </location>
</feature>
<reference evidence="8" key="1">
    <citation type="submission" date="2022-07" db="EMBL/GenBank/DDBJ databases">
        <title>Genome Sequence of Leucocoprinus birnbaumii.</title>
        <authorList>
            <person name="Buettner E."/>
        </authorList>
    </citation>
    <scope>NUCLEOTIDE SEQUENCE</scope>
    <source>
        <strain evidence="8">VT141</strain>
    </source>
</reference>